<reference evidence="2" key="1">
    <citation type="submission" date="2020-04" db="EMBL/GenBank/DDBJ databases">
        <title>Description of Shewanella salipaludis sp. nov., isolated from a salt marsh.</title>
        <authorList>
            <person name="Park S."/>
            <person name="Yoon J.-H."/>
        </authorList>
    </citation>
    <scope>NUCLEOTIDE SEQUENCE</scope>
    <source>
        <strain evidence="2">SHSM-M6</strain>
    </source>
</reference>
<keyword evidence="1" id="KW-0472">Membrane</keyword>
<feature type="transmembrane region" description="Helical" evidence="1">
    <location>
        <begin position="72"/>
        <end position="94"/>
    </location>
</feature>
<feature type="transmembrane region" description="Helical" evidence="1">
    <location>
        <begin position="176"/>
        <end position="197"/>
    </location>
</feature>
<feature type="transmembrane region" description="Helical" evidence="1">
    <location>
        <begin position="7"/>
        <end position="28"/>
    </location>
</feature>
<organism evidence="2 3">
    <name type="scientific">Shewanella salipaludis</name>
    <dbReference type="NCBI Taxonomy" id="2723052"/>
    <lineage>
        <taxon>Bacteria</taxon>
        <taxon>Pseudomonadati</taxon>
        <taxon>Pseudomonadota</taxon>
        <taxon>Gammaproteobacteria</taxon>
        <taxon>Alteromonadales</taxon>
        <taxon>Shewanellaceae</taxon>
        <taxon>Shewanella</taxon>
    </lineage>
</organism>
<feature type="transmembrane region" description="Helical" evidence="1">
    <location>
        <begin position="129"/>
        <end position="155"/>
    </location>
</feature>
<dbReference type="EMBL" id="JAAXYH010000014">
    <property type="protein sequence ID" value="NMH66669.1"/>
    <property type="molecule type" value="Genomic_DNA"/>
</dbReference>
<evidence type="ECO:0000313" key="3">
    <source>
        <dbReference type="Proteomes" id="UP000737113"/>
    </source>
</evidence>
<protein>
    <submittedName>
        <fullName evidence="2">Uncharacterized protein</fullName>
    </submittedName>
</protein>
<feature type="transmembrane region" description="Helical" evidence="1">
    <location>
        <begin position="203"/>
        <end position="222"/>
    </location>
</feature>
<dbReference type="PANTHER" id="PTHR35797">
    <property type="entry name" value="PROTEASE-RELATED"/>
    <property type="match status" value="1"/>
</dbReference>
<dbReference type="RefSeq" id="WP_169565389.1">
    <property type="nucleotide sequence ID" value="NZ_JAAXYH010000014.1"/>
</dbReference>
<accession>A0A972JLX9</accession>
<evidence type="ECO:0000256" key="1">
    <source>
        <dbReference type="SAM" id="Phobius"/>
    </source>
</evidence>
<proteinExistence type="predicted"/>
<sequence>MELSIKEFNLLIATVIALSFATQLGAYFFQYSGIGLWLLFATLWVPVIACLLNGGTARRIMRRSLTSLSLKWTLLGLLSGLLLLGAEQAVLYLWDLGQLNVQAYYFDITAKEVSPYGVALLLGNDPQGYLLFTINIMLTMVIAGMLASLIFVVGFEACWRGVLYRQLAALMGIHKAPIFIGLLIGICFIPLHVTGYYNVESPYLTAFVYFPLICIGVSYVMAGLAVDNISVWPTAIALGVYIAGSGNLFLVAENAGSSLEAKAIVLTIVSLWVRSALISRYQDNEAMQQESLMDAEPLLLPFKTS</sequence>
<evidence type="ECO:0000313" key="2">
    <source>
        <dbReference type="EMBL" id="NMH66669.1"/>
    </source>
</evidence>
<comment type="caution">
    <text evidence="2">The sequence shown here is derived from an EMBL/GenBank/DDBJ whole genome shotgun (WGS) entry which is preliminary data.</text>
</comment>
<dbReference type="InterPro" id="IPR042150">
    <property type="entry name" value="MmRce1-like"/>
</dbReference>
<keyword evidence="1" id="KW-0812">Transmembrane</keyword>
<keyword evidence="1" id="KW-1133">Transmembrane helix</keyword>
<dbReference type="AlphaFoldDB" id="A0A972JLX9"/>
<feature type="transmembrane region" description="Helical" evidence="1">
    <location>
        <begin position="229"/>
        <end position="251"/>
    </location>
</feature>
<feature type="transmembrane region" description="Helical" evidence="1">
    <location>
        <begin position="263"/>
        <end position="281"/>
    </location>
</feature>
<gene>
    <name evidence="2" type="ORF">HC757_16050</name>
</gene>
<feature type="transmembrane region" description="Helical" evidence="1">
    <location>
        <begin position="34"/>
        <end position="52"/>
    </location>
</feature>
<dbReference type="Proteomes" id="UP000737113">
    <property type="component" value="Unassembled WGS sequence"/>
</dbReference>
<dbReference type="PANTHER" id="PTHR35797:SF1">
    <property type="entry name" value="PROTEASE"/>
    <property type="match status" value="1"/>
</dbReference>
<keyword evidence="3" id="KW-1185">Reference proteome</keyword>
<name>A0A972JLX9_9GAMM</name>